<dbReference type="GO" id="GO:0007219">
    <property type="term" value="P:Notch signaling pathway"/>
    <property type="evidence" value="ECO:0007669"/>
    <property type="project" value="UniProtKB-KW"/>
</dbReference>
<evidence type="ECO:0000256" key="1">
    <source>
        <dbReference type="ARBA" id="ARBA00004141"/>
    </source>
</evidence>
<evidence type="ECO:0000256" key="5">
    <source>
        <dbReference type="ARBA" id="ARBA00022989"/>
    </source>
</evidence>
<evidence type="ECO:0000256" key="4">
    <source>
        <dbReference type="ARBA" id="ARBA00022976"/>
    </source>
</evidence>
<evidence type="ECO:0000256" key="2">
    <source>
        <dbReference type="ARBA" id="ARBA00005577"/>
    </source>
</evidence>
<feature type="transmembrane region" description="Helical" evidence="7">
    <location>
        <begin position="205"/>
        <end position="224"/>
    </location>
</feature>
<dbReference type="Pfam" id="PF06105">
    <property type="entry name" value="Aph-1"/>
    <property type="match status" value="1"/>
</dbReference>
<keyword evidence="3 7" id="KW-0812">Transmembrane</keyword>
<reference evidence="8 9" key="1">
    <citation type="submission" date="2024-07" db="EMBL/GenBank/DDBJ databases">
        <title>Chromosome-level genome assembly of the water stick insect Ranatra chinensis (Heteroptera: Nepidae).</title>
        <authorList>
            <person name="Liu X."/>
        </authorList>
    </citation>
    <scope>NUCLEOTIDE SEQUENCE [LARGE SCALE GENOMIC DNA]</scope>
    <source>
        <strain evidence="8">Cailab_2021Rc</strain>
        <tissue evidence="8">Muscle</tissue>
    </source>
</reference>
<evidence type="ECO:0000313" key="8">
    <source>
        <dbReference type="EMBL" id="KAL1137749.1"/>
    </source>
</evidence>
<evidence type="ECO:0000256" key="7">
    <source>
        <dbReference type="SAM" id="Phobius"/>
    </source>
</evidence>
<dbReference type="InterPro" id="IPR009294">
    <property type="entry name" value="Aph-1"/>
</dbReference>
<feature type="transmembrane region" description="Helical" evidence="7">
    <location>
        <begin position="32"/>
        <end position="54"/>
    </location>
</feature>
<accession>A0ABD0YR87</accession>
<dbReference type="AlphaFoldDB" id="A0ABD0YR87"/>
<evidence type="ECO:0000256" key="6">
    <source>
        <dbReference type="ARBA" id="ARBA00023136"/>
    </source>
</evidence>
<name>A0ABD0YR87_9HEMI</name>
<keyword evidence="6 7" id="KW-0472">Membrane</keyword>
<evidence type="ECO:0000256" key="3">
    <source>
        <dbReference type="ARBA" id="ARBA00022692"/>
    </source>
</evidence>
<feature type="transmembrane region" description="Helical" evidence="7">
    <location>
        <begin position="109"/>
        <end position="131"/>
    </location>
</feature>
<keyword evidence="9" id="KW-1185">Reference proteome</keyword>
<dbReference type="PANTHER" id="PTHR12889">
    <property type="entry name" value="GAMMA-SECRETASE SUBUNIT APH-1"/>
    <property type="match status" value="1"/>
</dbReference>
<gene>
    <name evidence="8" type="ORF">AAG570_009445</name>
</gene>
<comment type="similarity">
    <text evidence="2">Belongs to the APH-1 family.</text>
</comment>
<sequence>MTIMEFVGCASTAYGPTAGLFAFTIMKDPIRIIILIASAFFWLLSLLLSSIIWVCIPSESALFLGVIFSVILQEIFRYLLYIVLQKVEKGLKKVYIPNTNTEITNNRHILAYVAGLGFGVMSGAFSLANVLAEVIGPGTMKSEGGSEYFCLVSSIFTIIFTLLHTLWSVIFFNSIENKNYALLSWVVGSHLAVSCLTLLNQQSMYLATLLPGCITLVITLYLAFRVWGGSCHRGLCRHQNIVPNLN</sequence>
<evidence type="ECO:0008006" key="10">
    <source>
        <dbReference type="Google" id="ProtNLM"/>
    </source>
</evidence>
<dbReference type="GO" id="GO:0016020">
    <property type="term" value="C:membrane"/>
    <property type="evidence" value="ECO:0007669"/>
    <property type="project" value="UniProtKB-SubCell"/>
</dbReference>
<organism evidence="8 9">
    <name type="scientific">Ranatra chinensis</name>
    <dbReference type="NCBI Taxonomy" id="642074"/>
    <lineage>
        <taxon>Eukaryota</taxon>
        <taxon>Metazoa</taxon>
        <taxon>Ecdysozoa</taxon>
        <taxon>Arthropoda</taxon>
        <taxon>Hexapoda</taxon>
        <taxon>Insecta</taxon>
        <taxon>Pterygota</taxon>
        <taxon>Neoptera</taxon>
        <taxon>Paraneoptera</taxon>
        <taxon>Hemiptera</taxon>
        <taxon>Heteroptera</taxon>
        <taxon>Panheteroptera</taxon>
        <taxon>Nepomorpha</taxon>
        <taxon>Nepidae</taxon>
        <taxon>Ranatrinae</taxon>
        <taxon>Ranatra</taxon>
    </lineage>
</organism>
<dbReference type="EMBL" id="JBFDAA010000004">
    <property type="protein sequence ID" value="KAL1137749.1"/>
    <property type="molecule type" value="Genomic_DNA"/>
</dbReference>
<comment type="caution">
    <text evidence="8">The sequence shown here is derived from an EMBL/GenBank/DDBJ whole genome shotgun (WGS) entry which is preliminary data.</text>
</comment>
<keyword evidence="5 7" id="KW-1133">Transmembrane helix</keyword>
<keyword evidence="4" id="KW-0914">Notch signaling pathway</keyword>
<feature type="transmembrane region" description="Helical" evidence="7">
    <location>
        <begin position="60"/>
        <end position="84"/>
    </location>
</feature>
<protein>
    <recommendedName>
        <fullName evidence="10">Gamma-secretase subunit Aph-1</fullName>
    </recommendedName>
</protein>
<dbReference type="Proteomes" id="UP001558652">
    <property type="component" value="Unassembled WGS sequence"/>
</dbReference>
<feature type="transmembrane region" description="Helical" evidence="7">
    <location>
        <begin position="151"/>
        <end position="173"/>
    </location>
</feature>
<proteinExistence type="inferred from homology"/>
<comment type="subcellular location">
    <subcellularLocation>
        <location evidence="1">Membrane</location>
        <topology evidence="1">Multi-pass membrane protein</topology>
    </subcellularLocation>
</comment>
<feature type="transmembrane region" description="Helical" evidence="7">
    <location>
        <begin position="180"/>
        <end position="199"/>
    </location>
</feature>
<evidence type="ECO:0000313" key="9">
    <source>
        <dbReference type="Proteomes" id="UP001558652"/>
    </source>
</evidence>